<name>A0A3M5VYN2_PSESX</name>
<dbReference type="Proteomes" id="UP000280395">
    <property type="component" value="Unassembled WGS sequence"/>
</dbReference>
<dbReference type="EMBL" id="RBUA01000284">
    <property type="protein sequence ID" value="RMU63440.1"/>
    <property type="molecule type" value="Genomic_DNA"/>
</dbReference>
<reference evidence="1 2" key="1">
    <citation type="submission" date="2018-08" db="EMBL/GenBank/DDBJ databases">
        <title>Recombination of ecologically and evolutionarily significant loci maintains genetic cohesion in the Pseudomonas syringae species complex.</title>
        <authorList>
            <person name="Dillon M."/>
            <person name="Thakur S."/>
            <person name="Almeida R.N.D."/>
            <person name="Weir B.S."/>
            <person name="Guttman D.S."/>
        </authorList>
    </citation>
    <scope>NUCLEOTIDE SEQUENCE [LARGE SCALE GENOMIC DNA]</scope>
    <source>
        <strain evidence="1 2">ICMP 14479</strain>
    </source>
</reference>
<dbReference type="AlphaFoldDB" id="A0A3M5VYN2"/>
<proteinExistence type="predicted"/>
<accession>A0A3M5VYN2</accession>
<sequence>MLHGRTGRAEHGDFAAALEAFQYPKGFVQFAQGLQRNLDVPAVAVVLGHTQHREHHVSVQR</sequence>
<protein>
    <submittedName>
        <fullName evidence="1">Uncharacterized protein</fullName>
    </submittedName>
</protein>
<gene>
    <name evidence="1" type="ORF">ALP29_200787</name>
</gene>
<evidence type="ECO:0000313" key="1">
    <source>
        <dbReference type="EMBL" id="RMU63440.1"/>
    </source>
</evidence>
<comment type="caution">
    <text evidence="1">The sequence shown here is derived from an EMBL/GenBank/DDBJ whole genome shotgun (WGS) entry which is preliminary data.</text>
</comment>
<organism evidence="1 2">
    <name type="scientific">Pseudomonas syringae pv. avii</name>
    <dbReference type="NCBI Taxonomy" id="663959"/>
    <lineage>
        <taxon>Bacteria</taxon>
        <taxon>Pseudomonadati</taxon>
        <taxon>Pseudomonadota</taxon>
        <taxon>Gammaproteobacteria</taxon>
        <taxon>Pseudomonadales</taxon>
        <taxon>Pseudomonadaceae</taxon>
        <taxon>Pseudomonas</taxon>
        <taxon>Pseudomonas syringae</taxon>
    </lineage>
</organism>
<evidence type="ECO:0000313" key="2">
    <source>
        <dbReference type="Proteomes" id="UP000280395"/>
    </source>
</evidence>